<dbReference type="PANTHER" id="PTHR37577:SF1">
    <property type="entry name" value="INTEGRAL MEMBRANE PROTEIN"/>
    <property type="match status" value="1"/>
</dbReference>
<dbReference type="Proteomes" id="UP001270362">
    <property type="component" value="Unassembled WGS sequence"/>
</dbReference>
<sequence>MVEFTKVLLSFFVPATASVVAFSLAYVSRGLPAEQYTHVDDILMSTLDSMKSRLYTFLGWTPLPMPPRNNSLSGYQIFLLALSDQLLVTGVGLLISLYSQMCSLSAFSFNVVVNVVFLCQTVHLVTLTALRAHFIRNPKPAKLRVWILLVFLVLLYVTIFLQYITATYDSYHLAACEIRYFQENLGFAVWDWGTWAWATFISYYSSITRHLFPTGPDSWTMALLSVLFAGPHSHQVLGDFLAEEKRKGLEKNAEKHQALVTLTQNTGPGKSFRLHILGRFILVLGPEILGELIASMAYELADALFWYGWGTYWLVDVLFFNNPDLSPLLEMKFGQVMPLILLLVYAIAAAEAGVSDDTRANSSIVSEIDLNSRRASTIYTTDATPITEPPERNASQPSIPMPVLRRRTFGLTTQGMAQAEPPNTISTELRSIQSRTSTVQLERAQSHCTLQTQDDGELIDVFALARQEAGLYINISVLIFFFLLVGYLLLVAFYMRYTVTTLATVFSVRFVIKTGTAVRTVRRLKRERQRCYGGGAN</sequence>
<protein>
    <submittedName>
        <fullName evidence="2">Uncharacterized protein</fullName>
    </submittedName>
</protein>
<gene>
    <name evidence="2" type="ORF">B0T22DRAFT_378487</name>
</gene>
<reference evidence="2" key="2">
    <citation type="submission" date="2023-06" db="EMBL/GenBank/DDBJ databases">
        <authorList>
            <consortium name="Lawrence Berkeley National Laboratory"/>
            <person name="Haridas S."/>
            <person name="Hensen N."/>
            <person name="Bonometti L."/>
            <person name="Westerberg I."/>
            <person name="Brannstrom I.O."/>
            <person name="Guillou S."/>
            <person name="Cros-Aarteil S."/>
            <person name="Calhoun S."/>
            <person name="Kuo A."/>
            <person name="Mondo S."/>
            <person name="Pangilinan J."/>
            <person name="Riley R."/>
            <person name="Labutti K."/>
            <person name="Andreopoulos B."/>
            <person name="Lipzen A."/>
            <person name="Chen C."/>
            <person name="Yanf M."/>
            <person name="Daum C."/>
            <person name="Ng V."/>
            <person name="Clum A."/>
            <person name="Steindorff A."/>
            <person name="Ohm R."/>
            <person name="Martin F."/>
            <person name="Silar P."/>
            <person name="Natvig D."/>
            <person name="Lalanne C."/>
            <person name="Gautier V."/>
            <person name="Ament-Velasquez S.L."/>
            <person name="Kruys A."/>
            <person name="Hutchinson M.I."/>
            <person name="Powell A.J."/>
            <person name="Barry K."/>
            <person name="Miller A.N."/>
            <person name="Grigoriev I.V."/>
            <person name="Debuchy R."/>
            <person name="Gladieux P."/>
            <person name="Thoren M.H."/>
            <person name="Johannesson H."/>
        </authorList>
    </citation>
    <scope>NUCLEOTIDE SEQUENCE</scope>
    <source>
        <strain evidence="2">CBS 314.62</strain>
    </source>
</reference>
<dbReference type="AlphaFoldDB" id="A0AAE0XD44"/>
<keyword evidence="1" id="KW-0472">Membrane</keyword>
<organism evidence="2 3">
    <name type="scientific">Podospora appendiculata</name>
    <dbReference type="NCBI Taxonomy" id="314037"/>
    <lineage>
        <taxon>Eukaryota</taxon>
        <taxon>Fungi</taxon>
        <taxon>Dikarya</taxon>
        <taxon>Ascomycota</taxon>
        <taxon>Pezizomycotina</taxon>
        <taxon>Sordariomycetes</taxon>
        <taxon>Sordariomycetidae</taxon>
        <taxon>Sordariales</taxon>
        <taxon>Podosporaceae</taxon>
        <taxon>Podospora</taxon>
    </lineage>
</organism>
<dbReference type="EMBL" id="JAULSO010000002">
    <property type="protein sequence ID" value="KAK3690430.1"/>
    <property type="molecule type" value="Genomic_DNA"/>
</dbReference>
<feature type="transmembrane region" description="Helical" evidence="1">
    <location>
        <begin position="501"/>
        <end position="521"/>
    </location>
</feature>
<proteinExistence type="predicted"/>
<comment type="caution">
    <text evidence="2">The sequence shown here is derived from an EMBL/GenBank/DDBJ whole genome shotgun (WGS) entry which is preliminary data.</text>
</comment>
<keyword evidence="1" id="KW-0812">Transmembrane</keyword>
<name>A0AAE0XD44_9PEZI</name>
<feature type="transmembrane region" description="Helical" evidence="1">
    <location>
        <begin position="185"/>
        <end position="204"/>
    </location>
</feature>
<dbReference type="InterPro" id="IPR053018">
    <property type="entry name" value="Elsinochrome_Biosynth-Asso"/>
</dbReference>
<evidence type="ECO:0000256" key="1">
    <source>
        <dbReference type="SAM" id="Phobius"/>
    </source>
</evidence>
<reference evidence="2" key="1">
    <citation type="journal article" date="2023" name="Mol. Phylogenet. Evol.">
        <title>Genome-scale phylogeny and comparative genomics of the fungal order Sordariales.</title>
        <authorList>
            <person name="Hensen N."/>
            <person name="Bonometti L."/>
            <person name="Westerberg I."/>
            <person name="Brannstrom I.O."/>
            <person name="Guillou S."/>
            <person name="Cros-Aarteil S."/>
            <person name="Calhoun S."/>
            <person name="Haridas S."/>
            <person name="Kuo A."/>
            <person name="Mondo S."/>
            <person name="Pangilinan J."/>
            <person name="Riley R."/>
            <person name="LaButti K."/>
            <person name="Andreopoulos B."/>
            <person name="Lipzen A."/>
            <person name="Chen C."/>
            <person name="Yan M."/>
            <person name="Daum C."/>
            <person name="Ng V."/>
            <person name="Clum A."/>
            <person name="Steindorff A."/>
            <person name="Ohm R.A."/>
            <person name="Martin F."/>
            <person name="Silar P."/>
            <person name="Natvig D.O."/>
            <person name="Lalanne C."/>
            <person name="Gautier V."/>
            <person name="Ament-Velasquez S.L."/>
            <person name="Kruys A."/>
            <person name="Hutchinson M.I."/>
            <person name="Powell A.J."/>
            <person name="Barry K."/>
            <person name="Miller A.N."/>
            <person name="Grigoriev I.V."/>
            <person name="Debuchy R."/>
            <person name="Gladieux P."/>
            <person name="Hiltunen Thoren M."/>
            <person name="Johannesson H."/>
        </authorList>
    </citation>
    <scope>NUCLEOTIDE SEQUENCE</scope>
    <source>
        <strain evidence="2">CBS 314.62</strain>
    </source>
</reference>
<feature type="transmembrane region" description="Helical" evidence="1">
    <location>
        <begin position="77"/>
        <end position="99"/>
    </location>
</feature>
<feature type="transmembrane region" description="Helical" evidence="1">
    <location>
        <begin position="6"/>
        <end position="27"/>
    </location>
</feature>
<feature type="transmembrane region" description="Helical" evidence="1">
    <location>
        <begin position="304"/>
        <end position="321"/>
    </location>
</feature>
<feature type="transmembrane region" description="Helical" evidence="1">
    <location>
        <begin position="471"/>
        <end position="495"/>
    </location>
</feature>
<keyword evidence="3" id="KW-1185">Reference proteome</keyword>
<keyword evidence="1" id="KW-1133">Transmembrane helix</keyword>
<accession>A0AAE0XD44</accession>
<dbReference type="PANTHER" id="PTHR37577">
    <property type="entry name" value="INTEGRAL MEMBRANE PROTEIN"/>
    <property type="match status" value="1"/>
</dbReference>
<feature type="transmembrane region" description="Helical" evidence="1">
    <location>
        <begin position="145"/>
        <end position="165"/>
    </location>
</feature>
<feature type="transmembrane region" description="Helical" evidence="1">
    <location>
        <begin position="333"/>
        <end position="354"/>
    </location>
</feature>
<evidence type="ECO:0000313" key="2">
    <source>
        <dbReference type="EMBL" id="KAK3690430.1"/>
    </source>
</evidence>
<evidence type="ECO:0000313" key="3">
    <source>
        <dbReference type="Proteomes" id="UP001270362"/>
    </source>
</evidence>
<feature type="transmembrane region" description="Helical" evidence="1">
    <location>
        <begin position="111"/>
        <end position="133"/>
    </location>
</feature>